<evidence type="ECO:0000313" key="2">
    <source>
        <dbReference type="EMBL" id="KGG20304.1"/>
    </source>
</evidence>
<dbReference type="Gene3D" id="3.40.30.10">
    <property type="entry name" value="Glutaredoxin"/>
    <property type="match status" value="1"/>
</dbReference>
<dbReference type="GO" id="GO:0016491">
    <property type="term" value="F:oxidoreductase activity"/>
    <property type="evidence" value="ECO:0007669"/>
    <property type="project" value="InterPro"/>
</dbReference>
<evidence type="ECO:0000313" key="3">
    <source>
        <dbReference type="Proteomes" id="UP000030392"/>
    </source>
</evidence>
<dbReference type="SUPFAM" id="SSF52833">
    <property type="entry name" value="Thioredoxin-like"/>
    <property type="match status" value="1"/>
</dbReference>
<dbReference type="PANTHER" id="PTHR43640">
    <property type="entry name" value="OS07G0260300 PROTEIN"/>
    <property type="match status" value="1"/>
</dbReference>
<reference evidence="3" key="1">
    <citation type="journal article" date="2014" name="Sci. Data">
        <title>Genomes of diverse isolates of the marine cyanobacterium Prochlorococcus.</title>
        <authorList>
            <person name="Biller S."/>
            <person name="Berube P."/>
            <person name="Thompson J."/>
            <person name="Kelly L."/>
            <person name="Roggensack S."/>
            <person name="Awad L."/>
            <person name="Roache-Johnson K."/>
            <person name="Ding H."/>
            <person name="Giovannoni S.J."/>
            <person name="Moore L.R."/>
            <person name="Chisholm S.W."/>
        </authorList>
    </citation>
    <scope>NUCLEOTIDE SEQUENCE [LARGE SCALE GENOMIC DNA]</scope>
    <source>
        <strain evidence="3">PAC1</strain>
    </source>
</reference>
<accession>A0A0A2C6N0</accession>
<dbReference type="PROSITE" id="PS51352">
    <property type="entry name" value="THIOREDOXIN_2"/>
    <property type="match status" value="1"/>
</dbReference>
<protein>
    <submittedName>
        <fullName evidence="2">Alkyl hydroperoxide reductase and/or thiol-specific antioxidant family (AhpC/TSA) protein</fullName>
    </submittedName>
</protein>
<gene>
    <name evidence="2" type="ORF">EV03_1266</name>
</gene>
<dbReference type="Proteomes" id="UP000030392">
    <property type="component" value="Unassembled WGS sequence"/>
</dbReference>
<organism evidence="2 3">
    <name type="scientific">Prochlorococcus marinus str. PAC1</name>
    <dbReference type="NCBI Taxonomy" id="59924"/>
    <lineage>
        <taxon>Bacteria</taxon>
        <taxon>Bacillati</taxon>
        <taxon>Cyanobacteriota</taxon>
        <taxon>Cyanophyceae</taxon>
        <taxon>Synechococcales</taxon>
        <taxon>Prochlorococcaceae</taxon>
        <taxon>Prochlorococcus</taxon>
    </lineage>
</organism>
<dbReference type="InterPro" id="IPR036249">
    <property type="entry name" value="Thioredoxin-like_sf"/>
</dbReference>
<evidence type="ECO:0000259" key="1">
    <source>
        <dbReference type="PROSITE" id="PS51352"/>
    </source>
</evidence>
<dbReference type="InterPro" id="IPR013766">
    <property type="entry name" value="Thioredoxin_domain"/>
</dbReference>
<dbReference type="Pfam" id="PF00578">
    <property type="entry name" value="AhpC-TSA"/>
    <property type="match status" value="1"/>
</dbReference>
<dbReference type="RefSeq" id="WP_036906237.1">
    <property type="nucleotide sequence ID" value="NZ_CP138967.1"/>
</dbReference>
<comment type="caution">
    <text evidence="2">The sequence shown here is derived from an EMBL/GenBank/DDBJ whole genome shotgun (WGS) entry which is preliminary data.</text>
</comment>
<feature type="domain" description="Thioredoxin" evidence="1">
    <location>
        <begin position="9"/>
        <end position="178"/>
    </location>
</feature>
<dbReference type="CDD" id="cd02969">
    <property type="entry name" value="PRX_like1"/>
    <property type="match status" value="1"/>
</dbReference>
<name>A0A0A2C6N0_PROMR</name>
<dbReference type="PANTHER" id="PTHR43640:SF1">
    <property type="entry name" value="THIOREDOXIN-DEPENDENT PEROXIREDOXIN"/>
    <property type="match status" value="1"/>
</dbReference>
<dbReference type="InterPro" id="IPR000866">
    <property type="entry name" value="AhpC/TSA"/>
</dbReference>
<dbReference type="GO" id="GO:0016209">
    <property type="term" value="F:antioxidant activity"/>
    <property type="evidence" value="ECO:0007669"/>
    <property type="project" value="InterPro"/>
</dbReference>
<sequence length="206" mass="22679">MVRTASTMLPLGTQLPDFELGVVSGVDSAPDDPLKGLSHIRSVDLTKRPLFLMVICAHCPFVKHVESGITNLFNSFGNDIQFLAISSNSLITHPQDAPEFLASQANKLGWKFPYLFDSDQKLAKALKAACTPDFYVFWPSPDGNLTLRYRGQMDGSRPGNEIPVSGDDIRLVCKSLLKGEVISSNQKPSIGCNIKWHPGMEPEWFG</sequence>
<dbReference type="InterPro" id="IPR047262">
    <property type="entry name" value="PRX-like1"/>
</dbReference>
<dbReference type="EMBL" id="JNAX01000012">
    <property type="protein sequence ID" value="KGG20304.1"/>
    <property type="molecule type" value="Genomic_DNA"/>
</dbReference>
<proteinExistence type="predicted"/>
<dbReference type="AlphaFoldDB" id="A0A0A2C6N0"/>